<feature type="region of interest" description="Disordered" evidence="1">
    <location>
        <begin position="544"/>
        <end position="652"/>
    </location>
</feature>
<feature type="compositionally biased region" description="Polar residues" evidence="1">
    <location>
        <begin position="475"/>
        <end position="494"/>
    </location>
</feature>
<evidence type="ECO:0000256" key="1">
    <source>
        <dbReference type="SAM" id="MobiDB-lite"/>
    </source>
</evidence>
<keyword evidence="3" id="KW-1185">Reference proteome</keyword>
<organism evidence="2 3">
    <name type="scientific">Hypsizygus marmoreus</name>
    <name type="common">White beech mushroom</name>
    <name type="synonym">Agaricus marmoreus</name>
    <dbReference type="NCBI Taxonomy" id="39966"/>
    <lineage>
        <taxon>Eukaryota</taxon>
        <taxon>Fungi</taxon>
        <taxon>Dikarya</taxon>
        <taxon>Basidiomycota</taxon>
        <taxon>Agaricomycotina</taxon>
        <taxon>Agaricomycetes</taxon>
        <taxon>Agaricomycetidae</taxon>
        <taxon>Agaricales</taxon>
        <taxon>Tricholomatineae</taxon>
        <taxon>Lyophyllaceae</taxon>
        <taxon>Hypsizygus</taxon>
    </lineage>
</organism>
<name>A0A369K3X8_HYPMA</name>
<accession>A0A369K3X8</accession>
<evidence type="ECO:0000313" key="2">
    <source>
        <dbReference type="EMBL" id="RDB29331.1"/>
    </source>
</evidence>
<feature type="region of interest" description="Disordered" evidence="1">
    <location>
        <begin position="473"/>
        <end position="494"/>
    </location>
</feature>
<gene>
    <name evidence="2" type="ORF">Hypma_015020</name>
</gene>
<dbReference type="OrthoDB" id="2934473at2759"/>
<sequence>MSPPSLKGLTPVVIPNRAAKQPPMYTMIDHPQLDTPNKVYVELLDLTEAGMRDALKYEDAGQIPAGDNKDAEKEGFYRMRPGDYVFTRDINGKGDPMDDVLQVWVTGRTHFSPSERSALTDARDECLGPRHERSLAPPIMNSGGMHVSGGLPIEQGQDVKSVKPDTRVYTIANSYQRGAARFSPASGSKMRGGLTENGRLRSGLLKASSALAKRSMEHAPMQVQEELRTHAALVNKPDLGIEGNYAYGTAQLNISVAKRKTQDTEMTDLGFYGKIHRDKLDHCAYFTHMVVHSDLPQDYDPGRFFIYGLGLYVVLENYTCINFSGLRKHGGQAPTAPRNEAPKPWAYRFVVISYPPEMMMNGQAHSVLAALPNKKVFRLVREISNVRTNSNSIPYSECTNWAQDGPIVCDVDAHCKHYGRSLLSSTVYFLNQLPLEYDVQLDSDQFLNAISFVVNGERKSLDSWELAPGWRAANGPSSTESVSPMQHHPLTSQNGTRDAALIRFSVFERRARRHIPYAFLKHKKHLAREARAIEVVVNAGVRGRPALDPLKNRKAGAPGKRKHTTKAPKKSRKRARDDGDNDSEGDEDLPDVSSSDDEDDDDDVSSETTRPHTRSMDGKGKGLSRNGSDSDASSYMGYDTDDDPQSDNEDSWCNSEYSYLSLDGTTLKDFEDQTIAQRKVMDAEEPYVEDRWRMQGLEPMLQTLQSEPPTSWGRDIIVDVSQPPVILQVDSPKAVVVVGNQDVPFLKNICLDILKTEETSVLRTIQALSSRTMHEGYDPMEIAAGMRCICTTPSDENIFNHIQSIWVGLKAMESLEAESKVATILIRRHVMITNYRAWSWLDGDCVRLARSVLEGTPYEHSWISDLVEMVRKIASKSIASCEIKPSDIRSNFAGPTFQYIKSRRVRIIDFHQRVINIFVDVLEVWLGYPKDIYSRQKAQFINVILEDTDMDMLSVEGTWHAYNHLRSAVFCNRKVNVQDPEVFQPLRDQLQRHAVHNPTSRERLCIANIALLLNDVAREGIAGRAVRNRISVAREASFARFAEYLLELVPLLDGTEITKENLTNLQTYAWEDVHTRLPFSRIVAPDMVRTPNPFEKGHCRTNHGVASALIWRGITFASMFASTEKTLFHNRDEWHEALRRHTGQPPGFFIVSDAFGRPNPRRNLDLADIYWASSSMESNPTWQDLTCGGPVSFDNAFRFFMSGSPKRFPQLGYLSAYLLTVDYAHAGVVVSPKADEVALKIFQINRGAAAGLEDLGLITTTSKKEKRTEVEVKDAFLALFAFLETHLTDKVKESIRLEPSMIEYAISKFHTAFKDNVFNT</sequence>
<feature type="compositionally biased region" description="Basic residues" evidence="1">
    <location>
        <begin position="559"/>
        <end position="574"/>
    </location>
</feature>
<dbReference type="InParanoid" id="A0A369K3X8"/>
<reference evidence="2" key="1">
    <citation type="submission" date="2018-04" db="EMBL/GenBank/DDBJ databases">
        <title>Whole genome sequencing of Hypsizygus marmoreus.</title>
        <authorList>
            <person name="Choi I.-G."/>
            <person name="Min B."/>
            <person name="Kim J.-G."/>
            <person name="Kim S."/>
            <person name="Oh Y.-L."/>
            <person name="Kong W.-S."/>
            <person name="Park H."/>
            <person name="Jeong J."/>
            <person name="Song E.-S."/>
        </authorList>
    </citation>
    <scope>NUCLEOTIDE SEQUENCE [LARGE SCALE GENOMIC DNA]</scope>
    <source>
        <strain evidence="2">51987-8</strain>
    </source>
</reference>
<dbReference type="Proteomes" id="UP000076154">
    <property type="component" value="Unassembled WGS sequence"/>
</dbReference>
<feature type="compositionally biased region" description="Acidic residues" evidence="1">
    <location>
        <begin position="639"/>
        <end position="650"/>
    </location>
</feature>
<feature type="compositionally biased region" description="Acidic residues" evidence="1">
    <location>
        <begin position="579"/>
        <end position="605"/>
    </location>
</feature>
<evidence type="ECO:0000313" key="3">
    <source>
        <dbReference type="Proteomes" id="UP000076154"/>
    </source>
</evidence>
<protein>
    <submittedName>
        <fullName evidence="2">Uncharacterized protein</fullName>
    </submittedName>
</protein>
<proteinExistence type="predicted"/>
<comment type="caution">
    <text evidence="2">The sequence shown here is derived from an EMBL/GenBank/DDBJ whole genome shotgun (WGS) entry which is preliminary data.</text>
</comment>
<dbReference type="EMBL" id="LUEZ02000010">
    <property type="protein sequence ID" value="RDB29331.1"/>
    <property type="molecule type" value="Genomic_DNA"/>
</dbReference>